<organism evidence="4 5">
    <name type="scientific">Leptomonas seymouri</name>
    <dbReference type="NCBI Taxonomy" id="5684"/>
    <lineage>
        <taxon>Eukaryota</taxon>
        <taxon>Discoba</taxon>
        <taxon>Euglenozoa</taxon>
        <taxon>Kinetoplastea</taxon>
        <taxon>Metakinetoplastina</taxon>
        <taxon>Trypanosomatida</taxon>
        <taxon>Trypanosomatidae</taxon>
        <taxon>Leishmaniinae</taxon>
        <taxon>Leptomonas</taxon>
    </lineage>
</organism>
<gene>
    <name evidence="4" type="ORF">ABL78_7963</name>
</gene>
<reference evidence="4 5" key="1">
    <citation type="journal article" date="2015" name="PLoS Pathog.">
        <title>Leptomonas seymouri: Adaptations to the Dixenous Life Cycle Analyzed by Genome Sequencing, Transcriptome Profiling and Co-infection with Leishmania donovani.</title>
        <authorList>
            <person name="Kraeva N."/>
            <person name="Butenko A."/>
            <person name="Hlavacova J."/>
            <person name="Kostygov A."/>
            <person name="Myskova J."/>
            <person name="Grybchuk D."/>
            <person name="Lestinova T."/>
            <person name="Votypka J."/>
            <person name="Volf P."/>
            <person name="Opperdoes F."/>
            <person name="Flegontov P."/>
            <person name="Lukes J."/>
            <person name="Yurchenko V."/>
        </authorList>
    </citation>
    <scope>NUCLEOTIDE SEQUENCE [LARGE SCALE GENOMIC DNA]</scope>
    <source>
        <strain evidence="4 5">ATCC 30220</strain>
    </source>
</reference>
<dbReference type="AlphaFoldDB" id="A0A0N0P2J2"/>
<feature type="domain" description="MSP" evidence="3">
    <location>
        <begin position="1"/>
        <end position="181"/>
    </location>
</feature>
<keyword evidence="2" id="KW-1133">Transmembrane helix</keyword>
<evidence type="ECO:0000313" key="4">
    <source>
        <dbReference type="EMBL" id="KPI83016.1"/>
    </source>
</evidence>
<evidence type="ECO:0000259" key="3">
    <source>
        <dbReference type="PROSITE" id="PS50202"/>
    </source>
</evidence>
<feature type="transmembrane region" description="Helical" evidence="2">
    <location>
        <begin position="352"/>
        <end position="371"/>
    </location>
</feature>
<dbReference type="OMA" id="PAYQERF"/>
<dbReference type="Proteomes" id="UP000038009">
    <property type="component" value="Unassembled WGS sequence"/>
</dbReference>
<evidence type="ECO:0000256" key="2">
    <source>
        <dbReference type="SAM" id="Phobius"/>
    </source>
</evidence>
<comment type="caution">
    <text evidence="4">The sequence shown here is derived from an EMBL/GenBank/DDBJ whole genome shotgun (WGS) entry which is preliminary data.</text>
</comment>
<sequence length="407" mass="43530">MSLTPSCANLYFPAEPRDNVVALRWDASDAPLEPNTSVIFKVKCTAPQRFHVTPRYGALLLADVMGATVQYSNKVAEIVFGLRENHVGAAEKQGGTAGNGALPSAMSRASTSRMASVTPGGPAYQERFSIEYVVIKSEPLAFQQILNSLTDYAKLAEVVKSMWSLVASGAIPRAHIGAQASINMKVFMENVVLNRNDPPPDGGDGAAKIVVPPEARLVVPTPPNRQSRTSSHNQSSAMSRRTSENATPGGTPSSSRRKAVDELRALKEEIHLMRRDSSSSLNGSPQNLTSPHTASTPSAQRTSDARQPVGALSPSQNATAVESPPAGEYEDVIMKFDYGREYASGDGEKQGLKVYVVLAIMFTLYVLLLILRRGSKHSVAVTTVGAQGGGNARSMQLTTRNANHSEL</sequence>
<keyword evidence="2" id="KW-0812">Transmembrane</keyword>
<dbReference type="VEuPathDB" id="TriTrypDB:Lsey_0458_0020"/>
<dbReference type="EMBL" id="LJSK01000458">
    <property type="protein sequence ID" value="KPI83016.1"/>
    <property type="molecule type" value="Genomic_DNA"/>
</dbReference>
<name>A0A0N0P2J2_LEPSE</name>
<protein>
    <recommendedName>
        <fullName evidence="3">MSP domain-containing protein</fullName>
    </recommendedName>
</protein>
<feature type="region of interest" description="Disordered" evidence="1">
    <location>
        <begin position="272"/>
        <end position="326"/>
    </location>
</feature>
<feature type="region of interest" description="Disordered" evidence="1">
    <location>
        <begin position="215"/>
        <end position="259"/>
    </location>
</feature>
<keyword evidence="2" id="KW-0472">Membrane</keyword>
<dbReference type="PROSITE" id="PS50202">
    <property type="entry name" value="MSP"/>
    <property type="match status" value="1"/>
</dbReference>
<dbReference type="InterPro" id="IPR000535">
    <property type="entry name" value="MSP_dom"/>
</dbReference>
<feature type="compositionally biased region" description="Polar residues" evidence="1">
    <location>
        <begin position="224"/>
        <end position="254"/>
    </location>
</feature>
<proteinExistence type="predicted"/>
<evidence type="ECO:0000313" key="5">
    <source>
        <dbReference type="Proteomes" id="UP000038009"/>
    </source>
</evidence>
<accession>A0A0N0P2J2</accession>
<keyword evidence="5" id="KW-1185">Reference proteome</keyword>
<evidence type="ECO:0000256" key="1">
    <source>
        <dbReference type="SAM" id="MobiDB-lite"/>
    </source>
</evidence>
<dbReference type="SUPFAM" id="SSF49354">
    <property type="entry name" value="PapD-like"/>
    <property type="match status" value="1"/>
</dbReference>
<dbReference type="OrthoDB" id="264396at2759"/>
<feature type="compositionally biased region" description="Polar residues" evidence="1">
    <location>
        <begin position="278"/>
        <end position="302"/>
    </location>
</feature>
<dbReference type="InterPro" id="IPR008962">
    <property type="entry name" value="PapD-like_sf"/>
</dbReference>